<name>A0A2G5UGS1_9PELO</name>
<comment type="caution">
    <text evidence="2">The sequence shown here is derived from an EMBL/GenBank/DDBJ whole genome shotgun (WGS) entry which is preliminary data.</text>
</comment>
<keyword evidence="1" id="KW-0812">Transmembrane</keyword>
<evidence type="ECO:0000256" key="1">
    <source>
        <dbReference type="SAM" id="Phobius"/>
    </source>
</evidence>
<dbReference type="AlphaFoldDB" id="A0A2G5UGS1"/>
<feature type="transmembrane region" description="Helical" evidence="1">
    <location>
        <begin position="169"/>
        <end position="189"/>
    </location>
</feature>
<dbReference type="Pfam" id="PF10912">
    <property type="entry name" value="Glam1"/>
    <property type="match status" value="1"/>
</dbReference>
<dbReference type="EMBL" id="PDUG01000003">
    <property type="protein sequence ID" value="PIC38735.1"/>
    <property type="molecule type" value="Genomic_DNA"/>
</dbReference>
<keyword evidence="1" id="KW-1133">Transmembrane helix</keyword>
<reference evidence="3" key="1">
    <citation type="submission" date="2017-10" db="EMBL/GenBank/DDBJ databases">
        <title>Rapid genome shrinkage in a self-fertile nematode reveals novel sperm competition proteins.</title>
        <authorList>
            <person name="Yin D."/>
            <person name="Schwarz E.M."/>
            <person name="Thomas C.G."/>
            <person name="Felde R.L."/>
            <person name="Korf I.F."/>
            <person name="Cutter A.D."/>
            <person name="Schartner C.M."/>
            <person name="Ralston E.J."/>
            <person name="Meyer B.J."/>
            <person name="Haag E.S."/>
        </authorList>
    </citation>
    <scope>NUCLEOTIDE SEQUENCE [LARGE SCALE GENOMIC DNA]</scope>
    <source>
        <strain evidence="3">JU1422</strain>
    </source>
</reference>
<feature type="transmembrane region" description="Helical" evidence="1">
    <location>
        <begin position="72"/>
        <end position="91"/>
    </location>
</feature>
<evidence type="ECO:0000313" key="2">
    <source>
        <dbReference type="EMBL" id="PIC38735.1"/>
    </source>
</evidence>
<sequence>MAGYPSLPSIDESLIQSDPKVEDRVETTSTKMTACERLQSYTPGLLLQVFALFKFSFVLYLSINGRWNEKEMPIVILVLGHNTLLLLAATFQDFCTLVLCWITTCATFILHIILLVTVPIFVTSYFASDTARTVRIPNEWKLFRELINYQSAEERRFNDGIQNGMNVEMFLLVLVFIFGIQMALINSTLNAKLDQLKREKQLREKRNSVYLV</sequence>
<dbReference type="OrthoDB" id="5786955at2759"/>
<dbReference type="Proteomes" id="UP000230233">
    <property type="component" value="Chromosome III"/>
</dbReference>
<organism evidence="2 3">
    <name type="scientific">Caenorhabditis nigoni</name>
    <dbReference type="NCBI Taxonomy" id="1611254"/>
    <lineage>
        <taxon>Eukaryota</taxon>
        <taxon>Metazoa</taxon>
        <taxon>Ecdysozoa</taxon>
        <taxon>Nematoda</taxon>
        <taxon>Chromadorea</taxon>
        <taxon>Rhabditida</taxon>
        <taxon>Rhabditina</taxon>
        <taxon>Rhabditomorpha</taxon>
        <taxon>Rhabditoidea</taxon>
        <taxon>Rhabditidae</taxon>
        <taxon>Peloderinae</taxon>
        <taxon>Caenorhabditis</taxon>
    </lineage>
</organism>
<proteinExistence type="predicted"/>
<feature type="transmembrane region" description="Helical" evidence="1">
    <location>
        <begin position="41"/>
        <end position="60"/>
    </location>
</feature>
<protein>
    <submittedName>
        <fullName evidence="2">Uncharacterized protein</fullName>
    </submittedName>
</protein>
<dbReference type="InterPro" id="IPR024483">
    <property type="entry name" value="Glam1"/>
</dbReference>
<keyword evidence="1" id="KW-0472">Membrane</keyword>
<gene>
    <name evidence="2" type="primary">Cni-T16G12.4</name>
    <name evidence="2" type="synonym">Cnig_chr_III.g10644</name>
    <name evidence="2" type="ORF">B9Z55_010644</name>
</gene>
<feature type="transmembrane region" description="Helical" evidence="1">
    <location>
        <begin position="98"/>
        <end position="122"/>
    </location>
</feature>
<evidence type="ECO:0000313" key="3">
    <source>
        <dbReference type="Proteomes" id="UP000230233"/>
    </source>
</evidence>
<keyword evidence="3" id="KW-1185">Reference proteome</keyword>
<accession>A0A2G5UGS1</accession>